<keyword evidence="4 6" id="KW-1133">Transmembrane helix</keyword>
<dbReference type="PANTHER" id="PTHR39087:SF2">
    <property type="entry name" value="UPF0104 MEMBRANE PROTEIN MJ1595"/>
    <property type="match status" value="1"/>
</dbReference>
<dbReference type="PANTHER" id="PTHR39087">
    <property type="entry name" value="UPF0104 MEMBRANE PROTEIN MJ1595"/>
    <property type="match status" value="1"/>
</dbReference>
<evidence type="ECO:0000256" key="2">
    <source>
        <dbReference type="ARBA" id="ARBA00022475"/>
    </source>
</evidence>
<protein>
    <recommendedName>
        <fullName evidence="9">Flippase-like domain-containing protein</fullName>
    </recommendedName>
</protein>
<feature type="transmembrane region" description="Helical" evidence="6">
    <location>
        <begin position="29"/>
        <end position="53"/>
    </location>
</feature>
<dbReference type="KEGG" id="salb:XNR_0332"/>
<comment type="subcellular location">
    <subcellularLocation>
        <location evidence="1">Cell membrane</location>
        <topology evidence="1">Multi-pass membrane protein</topology>
    </subcellularLocation>
</comment>
<evidence type="ECO:0000313" key="7">
    <source>
        <dbReference type="EMBL" id="GHI44403.1"/>
    </source>
</evidence>
<evidence type="ECO:0000256" key="6">
    <source>
        <dbReference type="SAM" id="Phobius"/>
    </source>
</evidence>
<feature type="transmembrane region" description="Helical" evidence="6">
    <location>
        <begin position="140"/>
        <end position="159"/>
    </location>
</feature>
<keyword evidence="3 6" id="KW-0812">Transmembrane</keyword>
<evidence type="ECO:0000256" key="1">
    <source>
        <dbReference type="ARBA" id="ARBA00004651"/>
    </source>
</evidence>
<gene>
    <name evidence="7" type="ORF">ScoT_05770</name>
</gene>
<keyword evidence="5 6" id="KW-0472">Membrane</keyword>
<reference evidence="7" key="1">
    <citation type="submission" date="2022-09" db="EMBL/GenBank/DDBJ databases">
        <title>Whole genome shotgun sequence of Streptomyces albidoflavus NBRC 12854.</title>
        <authorList>
            <person name="Komaki H."/>
            <person name="Tamura T."/>
        </authorList>
    </citation>
    <scope>NUCLEOTIDE SEQUENCE</scope>
    <source>
        <strain evidence="7">NBRC 12854</strain>
    </source>
</reference>
<feature type="transmembrane region" description="Helical" evidence="6">
    <location>
        <begin position="103"/>
        <end position="128"/>
    </location>
</feature>
<evidence type="ECO:0000256" key="5">
    <source>
        <dbReference type="ARBA" id="ARBA00023136"/>
    </source>
</evidence>
<organism evidence="7 8">
    <name type="scientific">Streptomyces albidoflavus</name>
    <dbReference type="NCBI Taxonomy" id="1886"/>
    <lineage>
        <taxon>Bacteria</taxon>
        <taxon>Bacillati</taxon>
        <taxon>Actinomycetota</taxon>
        <taxon>Actinomycetes</taxon>
        <taxon>Kitasatosporales</taxon>
        <taxon>Streptomycetaceae</taxon>
        <taxon>Streptomyces</taxon>
        <taxon>Streptomyces albidoflavus group</taxon>
    </lineage>
</organism>
<dbReference type="RefSeq" id="WP_015506772.1">
    <property type="nucleotide sequence ID" value="NZ_JBEPDE010000028.1"/>
</dbReference>
<dbReference type="AlphaFoldDB" id="A0AA37FDB3"/>
<dbReference type="NCBIfam" id="TIGR00374">
    <property type="entry name" value="flippase-like domain"/>
    <property type="match status" value="1"/>
</dbReference>
<accession>A0AA37FDB3</accession>
<evidence type="ECO:0000313" key="8">
    <source>
        <dbReference type="Proteomes" id="UP001051844"/>
    </source>
</evidence>
<keyword evidence="2" id="KW-1003">Cell membrane</keyword>
<feature type="transmembrane region" description="Helical" evidence="6">
    <location>
        <begin position="65"/>
        <end position="91"/>
    </location>
</feature>
<evidence type="ECO:0000256" key="3">
    <source>
        <dbReference type="ARBA" id="ARBA00022692"/>
    </source>
</evidence>
<feature type="transmembrane region" description="Helical" evidence="6">
    <location>
        <begin position="218"/>
        <end position="247"/>
    </location>
</feature>
<evidence type="ECO:0008006" key="9">
    <source>
        <dbReference type="Google" id="ProtNLM"/>
    </source>
</evidence>
<dbReference type="GO" id="GO:0005886">
    <property type="term" value="C:plasma membrane"/>
    <property type="evidence" value="ECO:0007669"/>
    <property type="project" value="UniProtKB-SubCell"/>
</dbReference>
<comment type="caution">
    <text evidence="7">The sequence shown here is derived from an EMBL/GenBank/DDBJ whole genome shotgun (WGS) entry which is preliminary data.</text>
</comment>
<dbReference type="Pfam" id="PF03706">
    <property type="entry name" value="LPG_synthase_TM"/>
    <property type="match status" value="1"/>
</dbReference>
<name>A0AA37FDB3_9ACTN</name>
<sequence length="329" mass="34691">MLATLIATVVARRDEVVRAVRLLADVDPLPLGAAAMCEALSLLCFAGVWRWLLTAGGARWPLRRAAALTLGANAVAGALPAGAVLATAWSYRQLRRRAVDADLAATVLAVAGALSLFSLGSLMGLALAASGSAGRAAGGWTMPLVLVALVASAAVAALVRRSKTARRCLRRLWGRGTRHVGWARELGVATGRVVDRAAHLGQEWWRWATPLLQSLGNWVFDLACLILCMHALHIAVAWPGALVAYVLTQIPAGLRLTPGNIGVVEAGLAVLLSAYGVPSSEALAAALLYRAVNYWAVQPIGWCCCAVMTLRGRRGPRGGRAHLRRGDQE</sequence>
<dbReference type="Proteomes" id="UP001051844">
    <property type="component" value="Unassembled WGS sequence"/>
</dbReference>
<evidence type="ECO:0000256" key="4">
    <source>
        <dbReference type="ARBA" id="ARBA00022989"/>
    </source>
</evidence>
<proteinExistence type="predicted"/>
<dbReference type="InterPro" id="IPR022791">
    <property type="entry name" value="L-PG_synthase/AglD"/>
</dbReference>
<dbReference type="EMBL" id="BNDZ01000003">
    <property type="protein sequence ID" value="GHI44403.1"/>
    <property type="molecule type" value="Genomic_DNA"/>
</dbReference>